<feature type="transmembrane region" description="Helical" evidence="1">
    <location>
        <begin position="268"/>
        <end position="291"/>
    </location>
</feature>
<reference evidence="2" key="2">
    <citation type="journal article" date="2023" name="Plants (Basel)">
        <title>Annotation of the Turnera subulata (Passifloraceae) Draft Genome Reveals the S-Locus Evolved after the Divergence of Turneroideae from Passifloroideae in a Stepwise Manner.</title>
        <authorList>
            <person name="Henning P.M."/>
            <person name="Roalson E.H."/>
            <person name="Mir W."/>
            <person name="McCubbin A.G."/>
            <person name="Shore J.S."/>
        </authorList>
    </citation>
    <scope>NUCLEOTIDE SEQUENCE</scope>
    <source>
        <strain evidence="2">F60SS</strain>
    </source>
</reference>
<dbReference type="OrthoDB" id="1934589at2759"/>
<evidence type="ECO:0000313" key="3">
    <source>
        <dbReference type="Proteomes" id="UP001141552"/>
    </source>
</evidence>
<gene>
    <name evidence="2" type="ORF">Tsubulata_023350</name>
</gene>
<evidence type="ECO:0000256" key="1">
    <source>
        <dbReference type="SAM" id="Phobius"/>
    </source>
</evidence>
<feature type="transmembrane region" description="Helical" evidence="1">
    <location>
        <begin position="180"/>
        <end position="204"/>
    </location>
</feature>
<dbReference type="PANTHER" id="PTHR33133">
    <property type="entry name" value="OS08G0107100 PROTEIN-RELATED"/>
    <property type="match status" value="1"/>
</dbReference>
<feature type="transmembrane region" description="Helical" evidence="1">
    <location>
        <begin position="91"/>
        <end position="116"/>
    </location>
</feature>
<proteinExistence type="predicted"/>
<dbReference type="PANTHER" id="PTHR33133:SF9">
    <property type="entry name" value="SOLUTE CARRIER FAMILY 40 PROTEIN"/>
    <property type="match status" value="1"/>
</dbReference>
<protein>
    <submittedName>
        <fullName evidence="2">Uncharacterized protein</fullName>
    </submittedName>
</protein>
<feature type="transmembrane region" description="Helical" evidence="1">
    <location>
        <begin position="38"/>
        <end position="57"/>
    </location>
</feature>
<keyword evidence="3" id="KW-1185">Reference proteome</keyword>
<reference evidence="2" key="1">
    <citation type="submission" date="2022-02" db="EMBL/GenBank/DDBJ databases">
        <authorList>
            <person name="Henning P.M."/>
            <person name="McCubbin A.G."/>
            <person name="Shore J.S."/>
        </authorList>
    </citation>
    <scope>NUCLEOTIDE SEQUENCE</scope>
    <source>
        <strain evidence="2">F60SS</strain>
        <tissue evidence="2">Leaves</tissue>
    </source>
</reference>
<keyword evidence="1" id="KW-0812">Transmembrane</keyword>
<keyword evidence="1" id="KW-1133">Transmembrane helix</keyword>
<organism evidence="2 3">
    <name type="scientific">Turnera subulata</name>
    <dbReference type="NCBI Taxonomy" id="218843"/>
    <lineage>
        <taxon>Eukaryota</taxon>
        <taxon>Viridiplantae</taxon>
        <taxon>Streptophyta</taxon>
        <taxon>Embryophyta</taxon>
        <taxon>Tracheophyta</taxon>
        <taxon>Spermatophyta</taxon>
        <taxon>Magnoliopsida</taxon>
        <taxon>eudicotyledons</taxon>
        <taxon>Gunneridae</taxon>
        <taxon>Pentapetalae</taxon>
        <taxon>rosids</taxon>
        <taxon>fabids</taxon>
        <taxon>Malpighiales</taxon>
        <taxon>Passifloraceae</taxon>
        <taxon>Turnera</taxon>
    </lineage>
</organism>
<dbReference type="AlphaFoldDB" id="A0A9Q0JCF0"/>
<evidence type="ECO:0000313" key="2">
    <source>
        <dbReference type="EMBL" id="KAJ4835635.1"/>
    </source>
</evidence>
<dbReference type="EMBL" id="JAKUCV010004353">
    <property type="protein sequence ID" value="KAJ4835635.1"/>
    <property type="molecule type" value="Genomic_DNA"/>
</dbReference>
<name>A0A9Q0JCF0_9ROSI</name>
<comment type="caution">
    <text evidence="2">The sequence shown here is derived from an EMBL/GenBank/DDBJ whole genome shotgun (WGS) entry which is preliminary data.</text>
</comment>
<keyword evidence="1" id="KW-0472">Membrane</keyword>
<dbReference type="Proteomes" id="UP001141552">
    <property type="component" value="Unassembled WGS sequence"/>
</dbReference>
<sequence length="298" mass="33314">MPRRPPQLLDSSYTMSINNIVKESIGIMLLHPTCFHSISFFLFSPLPLSLFISHFLLHCYPQLPTSAITLADHLLGQQEVLPQLQLLSKTVVHIIICFPSSITFGLLGRAATVQVVSDSYHGIYLDRRRLLMRSGWAWVKLLHTTFWEYLIILGLSGIFLSGLALGSNVLVAYGLCSRMVGFWGVLVLLGVPICLAFAHLMAVGNLARVLAMLKPECCGFESLIKANQLMAGRRQTALAMALLSNTGFRLVEHLLEFRMCKGINLWELPVLVSMYSLMLVFDTVMNAVFYYTCKAEDL</sequence>
<accession>A0A9Q0JCF0</accession>